<dbReference type="RefSeq" id="WP_126580947.1">
    <property type="nucleotide sequence ID" value="NZ_BIFR01000001.1"/>
</dbReference>
<dbReference type="GO" id="GO:0003677">
    <property type="term" value="F:DNA binding"/>
    <property type="evidence" value="ECO:0007669"/>
    <property type="project" value="UniProtKB-KW"/>
</dbReference>
<keyword evidence="3" id="KW-0804">Transcription</keyword>
<dbReference type="PANTHER" id="PTHR38445">
    <property type="entry name" value="HTH-TYPE TRANSCRIPTIONAL REPRESSOR YTRA"/>
    <property type="match status" value="1"/>
</dbReference>
<evidence type="ECO:0000313" key="5">
    <source>
        <dbReference type="EMBL" id="GCE13422.1"/>
    </source>
</evidence>
<dbReference type="CDD" id="cd07377">
    <property type="entry name" value="WHTH_GntR"/>
    <property type="match status" value="1"/>
</dbReference>
<feature type="domain" description="HTH gntR-type" evidence="4">
    <location>
        <begin position="14"/>
        <end position="82"/>
    </location>
</feature>
<comment type="caution">
    <text evidence="5">The sequence shown here is derived from an EMBL/GenBank/DDBJ whole genome shotgun (WGS) entry which is preliminary data.</text>
</comment>
<dbReference type="Gene3D" id="1.10.10.10">
    <property type="entry name" value="Winged helix-like DNA-binding domain superfamily/Winged helix DNA-binding domain"/>
    <property type="match status" value="1"/>
</dbReference>
<dbReference type="OrthoDB" id="163333at2"/>
<dbReference type="EMBL" id="BIFR01000001">
    <property type="protein sequence ID" value="GCE13422.1"/>
    <property type="molecule type" value="Genomic_DNA"/>
</dbReference>
<evidence type="ECO:0000256" key="2">
    <source>
        <dbReference type="ARBA" id="ARBA00023125"/>
    </source>
</evidence>
<protein>
    <recommendedName>
        <fullName evidence="4">HTH gntR-type domain-containing protein</fullName>
    </recommendedName>
</protein>
<dbReference type="Pfam" id="PF00392">
    <property type="entry name" value="GntR"/>
    <property type="match status" value="1"/>
</dbReference>
<dbReference type="InterPro" id="IPR000524">
    <property type="entry name" value="Tscrpt_reg_HTH_GntR"/>
</dbReference>
<keyword evidence="1" id="KW-0805">Transcription regulation</keyword>
<evidence type="ECO:0000313" key="6">
    <source>
        <dbReference type="Proteomes" id="UP000287352"/>
    </source>
</evidence>
<dbReference type="PANTHER" id="PTHR38445:SF7">
    <property type="entry name" value="GNTR-FAMILY TRANSCRIPTIONAL REGULATOR"/>
    <property type="match status" value="1"/>
</dbReference>
<dbReference type="PROSITE" id="PS50949">
    <property type="entry name" value="HTH_GNTR"/>
    <property type="match status" value="1"/>
</dbReference>
<dbReference type="GO" id="GO:0003700">
    <property type="term" value="F:DNA-binding transcription factor activity"/>
    <property type="evidence" value="ECO:0007669"/>
    <property type="project" value="InterPro"/>
</dbReference>
<organism evidence="5 6">
    <name type="scientific">Tengunoibacter tsumagoiensis</name>
    <dbReference type="NCBI Taxonomy" id="2014871"/>
    <lineage>
        <taxon>Bacteria</taxon>
        <taxon>Bacillati</taxon>
        <taxon>Chloroflexota</taxon>
        <taxon>Ktedonobacteria</taxon>
        <taxon>Ktedonobacterales</taxon>
        <taxon>Dictyobacteraceae</taxon>
        <taxon>Tengunoibacter</taxon>
    </lineage>
</organism>
<sequence>MEAPLLMLNQASPVPPYEQIRLQIQSLIASGRLVAGDFLPSVRQLGRDLGVAPNTVVRAYSELEQGHWITTVPRRGVMVAAHPPVMMPEERARNLGVAVHELLVKAHQMGASLEEIYQEVERQAGMLQFHARQ</sequence>
<accession>A0A402A2Y1</accession>
<keyword evidence="2" id="KW-0238">DNA-binding</keyword>
<evidence type="ECO:0000256" key="3">
    <source>
        <dbReference type="ARBA" id="ARBA00023163"/>
    </source>
</evidence>
<reference evidence="6" key="1">
    <citation type="submission" date="2018-12" db="EMBL/GenBank/DDBJ databases">
        <title>Tengunoibacter tsumagoiensis gen. nov., sp. nov., Dictyobacter kobayashii sp. nov., D. alpinus sp. nov., and D. joshuensis sp. nov. and description of Dictyobacteraceae fam. nov. within the order Ktedonobacterales isolated from Tengu-no-mugimeshi.</title>
        <authorList>
            <person name="Wang C.M."/>
            <person name="Zheng Y."/>
            <person name="Sakai Y."/>
            <person name="Toyoda A."/>
            <person name="Minakuchi Y."/>
            <person name="Abe K."/>
            <person name="Yokota A."/>
            <person name="Yabe S."/>
        </authorList>
    </citation>
    <scope>NUCLEOTIDE SEQUENCE [LARGE SCALE GENOMIC DNA]</scope>
    <source>
        <strain evidence="6">Uno3</strain>
    </source>
</reference>
<dbReference type="SUPFAM" id="SSF46785">
    <property type="entry name" value="Winged helix' DNA-binding domain"/>
    <property type="match status" value="1"/>
</dbReference>
<dbReference type="InterPro" id="IPR036388">
    <property type="entry name" value="WH-like_DNA-bd_sf"/>
</dbReference>
<evidence type="ECO:0000259" key="4">
    <source>
        <dbReference type="PROSITE" id="PS50949"/>
    </source>
</evidence>
<evidence type="ECO:0000256" key="1">
    <source>
        <dbReference type="ARBA" id="ARBA00023015"/>
    </source>
</evidence>
<dbReference type="InterPro" id="IPR036390">
    <property type="entry name" value="WH_DNA-bd_sf"/>
</dbReference>
<keyword evidence="6" id="KW-1185">Reference proteome</keyword>
<gene>
    <name evidence="5" type="ORF">KTT_32810</name>
</gene>
<dbReference type="SMART" id="SM00345">
    <property type="entry name" value="HTH_GNTR"/>
    <property type="match status" value="1"/>
</dbReference>
<name>A0A402A2Y1_9CHLR</name>
<dbReference type="Proteomes" id="UP000287352">
    <property type="component" value="Unassembled WGS sequence"/>
</dbReference>
<dbReference type="AlphaFoldDB" id="A0A402A2Y1"/>
<proteinExistence type="predicted"/>